<dbReference type="InterPro" id="IPR005791">
    <property type="entry name" value="SecD"/>
</dbReference>
<dbReference type="Gene3D" id="1.20.1640.10">
    <property type="entry name" value="Multidrug efflux transporter AcrB transmembrane domain"/>
    <property type="match status" value="1"/>
</dbReference>
<keyword evidence="5 9" id="KW-0653">Protein transport</keyword>
<evidence type="ECO:0000313" key="12">
    <source>
        <dbReference type="EMBL" id="MCM3712685.1"/>
    </source>
</evidence>
<sequence length="435" mass="47421">MVKKGRIVAFFVIVAILAGIIGQTAMGITKEIKLGLDLQGGFEILYQVKPAEDTGEEITDETLRATVSALNQRVNVLGVSEPNIRIEGDDRIRVQLAGVEDQQTARELLATEADLTIRDVHDNVLVDGSDLRQNGASASFRADTNEPIVSLTLADARKMEEITREMLSRPSSENLLVIWLDFEEGVDSYANEVGKPDPKYLSAAVVQEVIPSNTATISGSFTVEETQFLAEVLNAGSLPVQLEELYNNSVGASLGEQAMEKTVFAGFIGIALIFVYMLFYYRFMGMIAIITLSTYIYLVLLIFNWMNAVLTLPGIAALILGVGMAVDANIITYERVKEEIRAGKSIMSAFKAGSRRSLSTILDANITTILAAAVLFSYGTSSVQGFAVMLIVSILTSFVTAVYGSRVLLGLWVNSRALNKKYRLFGVKEGEINEL</sequence>
<dbReference type="HAMAP" id="MF_01463_B">
    <property type="entry name" value="SecD_B"/>
    <property type="match status" value="1"/>
</dbReference>
<protein>
    <recommendedName>
        <fullName evidence="9">Protein translocase subunit SecD</fullName>
    </recommendedName>
</protein>
<proteinExistence type="inferred from homology"/>
<dbReference type="EMBL" id="JAMBOL010000001">
    <property type="protein sequence ID" value="MCM3712685.1"/>
    <property type="molecule type" value="Genomic_DNA"/>
</dbReference>
<comment type="subunit">
    <text evidence="9">Forms a complex with SecF. Part of the essential Sec protein translocation apparatus which comprises SecA, SecYEG and auxiliary proteins SecDF. Other proteins may also be involved.</text>
</comment>
<dbReference type="GO" id="GO:0015450">
    <property type="term" value="F:protein-transporting ATPase activity"/>
    <property type="evidence" value="ECO:0007669"/>
    <property type="project" value="InterPro"/>
</dbReference>
<evidence type="ECO:0000256" key="5">
    <source>
        <dbReference type="ARBA" id="ARBA00022927"/>
    </source>
</evidence>
<dbReference type="NCBIfam" id="TIGR01129">
    <property type="entry name" value="secD"/>
    <property type="match status" value="1"/>
</dbReference>
<evidence type="ECO:0000259" key="11">
    <source>
        <dbReference type="Pfam" id="PF21760"/>
    </source>
</evidence>
<feature type="domain" description="Protein export membrane protein SecD/SecF C-terminal" evidence="10">
    <location>
        <begin position="243"/>
        <end position="409"/>
    </location>
</feature>
<keyword evidence="13" id="KW-1185">Reference proteome</keyword>
<evidence type="ECO:0000256" key="3">
    <source>
        <dbReference type="ARBA" id="ARBA00022475"/>
    </source>
</evidence>
<keyword evidence="4 9" id="KW-0812">Transmembrane</keyword>
<evidence type="ECO:0000256" key="2">
    <source>
        <dbReference type="ARBA" id="ARBA00022448"/>
    </source>
</evidence>
<comment type="subcellular location">
    <subcellularLocation>
        <location evidence="1 9">Cell membrane</location>
        <topology evidence="1 9">Multi-pass membrane protein</topology>
    </subcellularLocation>
</comment>
<reference evidence="12" key="1">
    <citation type="submission" date="2022-05" db="EMBL/GenBank/DDBJ databases">
        <title>Comparative Genomics of Spacecraft Associated Microbes.</title>
        <authorList>
            <person name="Tran M.T."/>
            <person name="Wright A."/>
            <person name="Seuylemezian A."/>
            <person name="Eisen J."/>
            <person name="Coil D."/>
        </authorList>
    </citation>
    <scope>NUCLEOTIDE SEQUENCE</scope>
    <source>
        <strain evidence="12">214.1.1</strain>
    </source>
</reference>
<evidence type="ECO:0000256" key="9">
    <source>
        <dbReference type="HAMAP-Rule" id="MF_01463"/>
    </source>
</evidence>
<dbReference type="GO" id="GO:0043952">
    <property type="term" value="P:protein transport by the Sec complex"/>
    <property type="evidence" value="ECO:0007669"/>
    <property type="project" value="UniProtKB-UniRule"/>
</dbReference>
<keyword evidence="6 9" id="KW-1133">Transmembrane helix</keyword>
<gene>
    <name evidence="9 12" type="primary">secD</name>
    <name evidence="12" type="ORF">M3202_01195</name>
</gene>
<dbReference type="Pfam" id="PF02355">
    <property type="entry name" value="SecD_SecF_C"/>
    <property type="match status" value="1"/>
</dbReference>
<evidence type="ECO:0000313" key="13">
    <source>
        <dbReference type="Proteomes" id="UP001139179"/>
    </source>
</evidence>
<keyword evidence="8 9" id="KW-0472">Membrane</keyword>
<keyword evidence="2 9" id="KW-0813">Transport</keyword>
<dbReference type="Proteomes" id="UP001139179">
    <property type="component" value="Unassembled WGS sequence"/>
</dbReference>
<dbReference type="Pfam" id="PF21760">
    <property type="entry name" value="SecD_1st"/>
    <property type="match status" value="1"/>
</dbReference>
<dbReference type="PANTHER" id="PTHR30081">
    <property type="entry name" value="PROTEIN-EXPORT MEMBRANE PROTEIN SEC"/>
    <property type="match status" value="1"/>
</dbReference>
<feature type="transmembrane region" description="Helical" evidence="9">
    <location>
        <begin position="357"/>
        <end position="379"/>
    </location>
</feature>
<dbReference type="InterPro" id="IPR022813">
    <property type="entry name" value="SecD/SecF_arch_bac"/>
</dbReference>
<keyword evidence="7 9" id="KW-0811">Translocation</keyword>
<dbReference type="GO" id="GO:0006605">
    <property type="term" value="P:protein targeting"/>
    <property type="evidence" value="ECO:0007669"/>
    <property type="project" value="UniProtKB-UniRule"/>
</dbReference>
<evidence type="ECO:0000256" key="7">
    <source>
        <dbReference type="ARBA" id="ARBA00023010"/>
    </source>
</evidence>
<dbReference type="SUPFAM" id="SSF82866">
    <property type="entry name" value="Multidrug efflux transporter AcrB transmembrane domain"/>
    <property type="match status" value="1"/>
</dbReference>
<feature type="transmembrane region" description="Helical" evidence="9">
    <location>
        <begin position="263"/>
        <end position="280"/>
    </location>
</feature>
<dbReference type="Gene3D" id="3.30.70.3220">
    <property type="match status" value="1"/>
</dbReference>
<evidence type="ECO:0000259" key="10">
    <source>
        <dbReference type="Pfam" id="PF02355"/>
    </source>
</evidence>
<feature type="transmembrane region" description="Helical" evidence="9">
    <location>
        <begin position="385"/>
        <end position="413"/>
    </location>
</feature>
<accession>A0A9X2IM46</accession>
<keyword evidence="3 9" id="KW-1003">Cell membrane</keyword>
<dbReference type="NCBIfam" id="TIGR00916">
    <property type="entry name" value="2A0604s01"/>
    <property type="match status" value="1"/>
</dbReference>
<dbReference type="GO" id="GO:0065002">
    <property type="term" value="P:intracellular protein transmembrane transport"/>
    <property type="evidence" value="ECO:0007669"/>
    <property type="project" value="UniProtKB-UniRule"/>
</dbReference>
<evidence type="ECO:0000256" key="1">
    <source>
        <dbReference type="ARBA" id="ARBA00004651"/>
    </source>
</evidence>
<dbReference type="PANTHER" id="PTHR30081:SF1">
    <property type="entry name" value="PROTEIN TRANSLOCASE SUBUNIT SECD"/>
    <property type="match status" value="1"/>
</dbReference>
<dbReference type="InterPro" id="IPR055344">
    <property type="entry name" value="SecD_SecF_C_bact"/>
</dbReference>
<evidence type="ECO:0000256" key="8">
    <source>
        <dbReference type="ARBA" id="ARBA00023136"/>
    </source>
</evidence>
<evidence type="ECO:0000256" key="4">
    <source>
        <dbReference type="ARBA" id="ARBA00022692"/>
    </source>
</evidence>
<dbReference type="RefSeq" id="WP_251221546.1">
    <property type="nucleotide sequence ID" value="NZ_JAMBOL010000001.1"/>
</dbReference>
<dbReference type="InterPro" id="IPR048634">
    <property type="entry name" value="SecD_SecF_C"/>
</dbReference>
<organism evidence="12 13">
    <name type="scientific">Halalkalibacter oceani</name>
    <dbReference type="NCBI Taxonomy" id="1653776"/>
    <lineage>
        <taxon>Bacteria</taxon>
        <taxon>Bacillati</taxon>
        <taxon>Bacillota</taxon>
        <taxon>Bacilli</taxon>
        <taxon>Bacillales</taxon>
        <taxon>Bacillaceae</taxon>
        <taxon>Halalkalibacter</taxon>
    </lineage>
</organism>
<comment type="caution">
    <text evidence="12">The sequence shown here is derived from an EMBL/GenBank/DDBJ whole genome shotgun (WGS) entry which is preliminary data.</text>
</comment>
<comment type="similarity">
    <text evidence="9">Belongs to the SecD/SecF family. SecD subfamily.</text>
</comment>
<dbReference type="GO" id="GO:0005886">
    <property type="term" value="C:plasma membrane"/>
    <property type="evidence" value="ECO:0007669"/>
    <property type="project" value="UniProtKB-SubCell"/>
</dbReference>
<feature type="domain" description="Protein translocase subunit SecDF P1" evidence="11">
    <location>
        <begin position="65"/>
        <end position="121"/>
    </location>
</feature>
<comment type="function">
    <text evidence="9">Part of the Sec protein translocase complex. Interacts with the SecYEG preprotein conducting channel. SecDF uses the proton motive force (PMF) to complete protein translocation after the ATP-dependent function of SecA.</text>
</comment>
<dbReference type="FunFam" id="1.20.1640.10:FF:000004">
    <property type="entry name" value="Protein translocase subunit SecD"/>
    <property type="match status" value="1"/>
</dbReference>
<feature type="transmembrane region" description="Helical" evidence="9">
    <location>
        <begin position="287"/>
        <end position="306"/>
    </location>
</feature>
<dbReference type="InterPro" id="IPR048631">
    <property type="entry name" value="SecD_1st"/>
</dbReference>
<evidence type="ECO:0000256" key="6">
    <source>
        <dbReference type="ARBA" id="ARBA00022989"/>
    </source>
</evidence>
<comment type="caution">
    <text evidence="9">Lacks conserved residue(s) required for the propagation of feature annotation.</text>
</comment>
<dbReference type="AlphaFoldDB" id="A0A9X2IM46"/>
<feature type="transmembrane region" description="Helical" evidence="9">
    <location>
        <begin position="312"/>
        <end position="336"/>
    </location>
</feature>
<name>A0A9X2IM46_9BACI</name>